<name>A0A4Y2UHW4_ARAVE</name>
<dbReference type="AlphaFoldDB" id="A0A4Y2UHW4"/>
<reference evidence="1 2" key="1">
    <citation type="journal article" date="2019" name="Sci. Rep.">
        <title>Orb-weaving spider Araneus ventricosus genome elucidates the spidroin gene catalogue.</title>
        <authorList>
            <person name="Kono N."/>
            <person name="Nakamura H."/>
            <person name="Ohtoshi R."/>
            <person name="Moran D.A.P."/>
            <person name="Shinohara A."/>
            <person name="Yoshida Y."/>
            <person name="Fujiwara M."/>
            <person name="Mori M."/>
            <person name="Tomita M."/>
            <person name="Arakawa K."/>
        </authorList>
    </citation>
    <scope>NUCLEOTIDE SEQUENCE [LARGE SCALE GENOMIC DNA]</scope>
</reference>
<gene>
    <name evidence="1" type="ORF">AVEN_21595_1</name>
</gene>
<dbReference type="OrthoDB" id="6434648at2759"/>
<organism evidence="1 2">
    <name type="scientific">Araneus ventricosus</name>
    <name type="common">Orbweaver spider</name>
    <name type="synonym">Epeira ventricosa</name>
    <dbReference type="NCBI Taxonomy" id="182803"/>
    <lineage>
        <taxon>Eukaryota</taxon>
        <taxon>Metazoa</taxon>
        <taxon>Ecdysozoa</taxon>
        <taxon>Arthropoda</taxon>
        <taxon>Chelicerata</taxon>
        <taxon>Arachnida</taxon>
        <taxon>Araneae</taxon>
        <taxon>Araneomorphae</taxon>
        <taxon>Entelegynae</taxon>
        <taxon>Araneoidea</taxon>
        <taxon>Araneidae</taxon>
        <taxon>Araneus</taxon>
    </lineage>
</organism>
<evidence type="ECO:0000313" key="1">
    <source>
        <dbReference type="EMBL" id="GBO11147.1"/>
    </source>
</evidence>
<proteinExistence type="predicted"/>
<keyword evidence="2" id="KW-1185">Reference proteome</keyword>
<sequence length="74" mass="8154">MSQIELLLRHIDVYDVGTGDRECPNLPYEASAGLISVHENGRKAFIKDDILAQLIIVGNIDDRNVELTSICNSA</sequence>
<comment type="caution">
    <text evidence="1">The sequence shown here is derived from an EMBL/GenBank/DDBJ whole genome shotgun (WGS) entry which is preliminary data.</text>
</comment>
<protein>
    <submittedName>
        <fullName evidence="1">Uncharacterized protein</fullName>
    </submittedName>
</protein>
<accession>A0A4Y2UHW4</accession>
<dbReference type="EMBL" id="BGPR01036080">
    <property type="protein sequence ID" value="GBO11147.1"/>
    <property type="molecule type" value="Genomic_DNA"/>
</dbReference>
<dbReference type="Proteomes" id="UP000499080">
    <property type="component" value="Unassembled WGS sequence"/>
</dbReference>
<evidence type="ECO:0000313" key="2">
    <source>
        <dbReference type="Proteomes" id="UP000499080"/>
    </source>
</evidence>